<keyword evidence="2" id="KW-0820">tRNA-binding</keyword>
<comment type="catalytic activity">
    <reaction evidence="2">
        <text>cytidine(34) in elongator tRNA(Met) + acetate + ATP = N(4)-acetylcytidine(34) in elongator tRNA(Met) + AMP + diphosphate</text>
        <dbReference type="Rhea" id="RHEA:58144"/>
        <dbReference type="Rhea" id="RHEA-COMP:10693"/>
        <dbReference type="Rhea" id="RHEA-COMP:10694"/>
        <dbReference type="ChEBI" id="CHEBI:30089"/>
        <dbReference type="ChEBI" id="CHEBI:30616"/>
        <dbReference type="ChEBI" id="CHEBI:33019"/>
        <dbReference type="ChEBI" id="CHEBI:74900"/>
        <dbReference type="ChEBI" id="CHEBI:82748"/>
        <dbReference type="ChEBI" id="CHEBI:456215"/>
    </reaction>
</comment>
<comment type="function">
    <text evidence="2">Catalyzes the formation of N(4)-acetylcytidine (ac(4)C) at the wobble position of elongator tRNA(Met), using acetate and ATP as substrates. First activates an acetate ion to form acetyladenylate (Ac-AMP) and then transfers the acetyl group to tRNA to form ac(4)C34.</text>
</comment>
<accession>A0A9D1HPZ1</accession>
<dbReference type="EC" id="6.3.4.-" evidence="2"/>
<gene>
    <name evidence="2" type="primary">tmcAL</name>
    <name evidence="3" type="ORF">IAD15_06950</name>
</gene>
<dbReference type="GO" id="GO:0005524">
    <property type="term" value="F:ATP binding"/>
    <property type="evidence" value="ECO:0007669"/>
    <property type="project" value="UniProtKB-KW"/>
</dbReference>
<dbReference type="InterPro" id="IPR008513">
    <property type="entry name" value="tRNA(Met)_cyd_acetate_ligase"/>
</dbReference>
<evidence type="ECO:0000256" key="1">
    <source>
        <dbReference type="ARBA" id="ARBA00022694"/>
    </source>
</evidence>
<proteinExistence type="inferred from homology"/>
<dbReference type="NCBIfam" id="NF010192">
    <property type="entry name" value="PRK13671.1"/>
    <property type="match status" value="1"/>
</dbReference>
<dbReference type="Pfam" id="PF05636">
    <property type="entry name" value="HIGH_NTase1"/>
    <property type="match status" value="1"/>
</dbReference>
<name>A0A9D1HPZ1_9FIRM</name>
<feature type="binding site" evidence="2">
    <location>
        <position position="156"/>
    </location>
    <ligand>
        <name>ATP</name>
        <dbReference type="ChEBI" id="CHEBI:30616"/>
    </ligand>
</feature>
<comment type="similarity">
    <text evidence="2">Belongs to the TmcAL family.</text>
</comment>
<dbReference type="GO" id="GO:0016879">
    <property type="term" value="F:ligase activity, forming carbon-nitrogen bonds"/>
    <property type="evidence" value="ECO:0007669"/>
    <property type="project" value="UniProtKB-UniRule"/>
</dbReference>
<dbReference type="Gene3D" id="3.40.50.620">
    <property type="entry name" value="HUPs"/>
    <property type="match status" value="1"/>
</dbReference>
<comment type="caution">
    <text evidence="3">The sequence shown here is derived from an EMBL/GenBank/DDBJ whole genome shotgun (WGS) entry which is preliminary data.</text>
</comment>
<dbReference type="NCBIfam" id="NF010191">
    <property type="entry name" value="PRK13670.1"/>
    <property type="match status" value="1"/>
</dbReference>
<dbReference type="GO" id="GO:0000049">
    <property type="term" value="F:tRNA binding"/>
    <property type="evidence" value="ECO:0007669"/>
    <property type="project" value="UniProtKB-KW"/>
</dbReference>
<keyword evidence="2" id="KW-0436">Ligase</keyword>
<dbReference type="PANTHER" id="PTHR37825">
    <property type="entry name" value="TRNA(MET) CYTIDINE ACETATE LIGASE"/>
    <property type="match status" value="1"/>
</dbReference>
<comment type="caution">
    <text evidence="2">Lacks conserved residue(s) required for the propagation of feature annotation.</text>
</comment>
<reference evidence="3" key="2">
    <citation type="journal article" date="2021" name="PeerJ">
        <title>Extensive microbial diversity within the chicken gut microbiome revealed by metagenomics and culture.</title>
        <authorList>
            <person name="Gilroy R."/>
            <person name="Ravi A."/>
            <person name="Getino M."/>
            <person name="Pursley I."/>
            <person name="Horton D.L."/>
            <person name="Alikhan N.F."/>
            <person name="Baker D."/>
            <person name="Gharbi K."/>
            <person name="Hall N."/>
            <person name="Watson M."/>
            <person name="Adriaenssens E.M."/>
            <person name="Foster-Nyarko E."/>
            <person name="Jarju S."/>
            <person name="Secka A."/>
            <person name="Antonio M."/>
            <person name="Oren A."/>
            <person name="Chaudhuri R.R."/>
            <person name="La Ragione R."/>
            <person name="Hildebrand F."/>
            <person name="Pallen M.J."/>
        </authorList>
    </citation>
    <scope>NUCLEOTIDE SEQUENCE</scope>
    <source>
        <strain evidence="3">CHK195-11698</strain>
    </source>
</reference>
<evidence type="ECO:0000256" key="2">
    <source>
        <dbReference type="HAMAP-Rule" id="MF_01539"/>
    </source>
</evidence>
<evidence type="ECO:0000313" key="3">
    <source>
        <dbReference type="EMBL" id="HIU13792.1"/>
    </source>
</evidence>
<sequence>MKIAGIIVEYNPFHSGHRYHIEKTRALTQCDLLIAVMSGNFVQRGEPAITDKWHRAKTAVQNGVDLVIELPYVFAVESADYFSKGALQILHAAGVKQIVFGSESFNETALHQAFVLSQSQAYQDAVNHYLASGASYPASLNQAFQAVGGIEIKNPNDLLGLSYAREIYQNHYPIKIRTIARTQPYHDLGLQQPFASASALRQAIKDQQDISFYSPMVISHPHLMESYFDLLQYLLLTTPPSKLKAIHTMTEGLENRLQEAMQKATDMDDFFKRVQTRRYTRPRLSRTLIHLLMSDQLPSRKDLDIGYLRLLACNQKGKDYLRTLKKTSPLPLVGNYSALQHPHLEMEMQAARLYALSAPARQRATIIRDEYTHPFLFLS</sequence>
<feature type="binding site" evidence="2">
    <location>
        <position position="181"/>
    </location>
    <ligand>
        <name>ATP</name>
        <dbReference type="ChEBI" id="CHEBI:30616"/>
    </ligand>
</feature>
<dbReference type="InterPro" id="IPR014729">
    <property type="entry name" value="Rossmann-like_a/b/a_fold"/>
</dbReference>
<keyword evidence="2" id="KW-0547">Nucleotide-binding</keyword>
<reference evidence="3" key="1">
    <citation type="submission" date="2020-10" db="EMBL/GenBank/DDBJ databases">
        <authorList>
            <person name="Gilroy R."/>
        </authorList>
    </citation>
    <scope>NUCLEOTIDE SEQUENCE</scope>
    <source>
        <strain evidence="3">CHK195-11698</strain>
    </source>
</reference>
<dbReference type="SUPFAM" id="SSF52374">
    <property type="entry name" value="Nucleotidylyl transferase"/>
    <property type="match status" value="1"/>
</dbReference>
<keyword evidence="2" id="KW-0963">Cytoplasm</keyword>
<organism evidence="3 4">
    <name type="scientific">Candidatus Fimiplasma intestinipullorum</name>
    <dbReference type="NCBI Taxonomy" id="2840825"/>
    <lineage>
        <taxon>Bacteria</taxon>
        <taxon>Bacillati</taxon>
        <taxon>Bacillota</taxon>
        <taxon>Clostridia</taxon>
        <taxon>Eubacteriales</taxon>
        <taxon>Candidatus Fimiplasma</taxon>
    </lineage>
</organism>
<keyword evidence="1 2" id="KW-0819">tRNA processing</keyword>
<dbReference type="EMBL" id="DVMJ01000058">
    <property type="protein sequence ID" value="HIU13792.1"/>
    <property type="molecule type" value="Genomic_DNA"/>
</dbReference>
<protein>
    <recommendedName>
        <fullName evidence="2">tRNA(Met) cytidine acetate ligase</fullName>
        <ecNumber evidence="2">6.3.4.-</ecNumber>
    </recommendedName>
</protein>
<dbReference type="AlphaFoldDB" id="A0A9D1HPZ1"/>
<dbReference type="Proteomes" id="UP000824175">
    <property type="component" value="Unassembled WGS sequence"/>
</dbReference>
<comment type="subcellular location">
    <subcellularLocation>
        <location evidence="2">Cytoplasm</location>
    </subcellularLocation>
</comment>
<keyword evidence="2" id="KW-0694">RNA-binding</keyword>
<dbReference type="PANTHER" id="PTHR37825:SF1">
    <property type="entry name" value="TRNA(MET) CYTIDINE ACETATE LIGASE"/>
    <property type="match status" value="1"/>
</dbReference>
<dbReference type="HAMAP" id="MF_01539">
    <property type="entry name" value="TmcAL"/>
    <property type="match status" value="1"/>
</dbReference>
<feature type="binding site" evidence="2">
    <location>
        <position position="101"/>
    </location>
    <ligand>
        <name>ATP</name>
        <dbReference type="ChEBI" id="CHEBI:30616"/>
    </ligand>
</feature>
<dbReference type="GO" id="GO:0005737">
    <property type="term" value="C:cytoplasm"/>
    <property type="evidence" value="ECO:0007669"/>
    <property type="project" value="UniProtKB-SubCell"/>
</dbReference>
<evidence type="ECO:0000313" key="4">
    <source>
        <dbReference type="Proteomes" id="UP000824175"/>
    </source>
</evidence>
<feature type="binding site" evidence="2">
    <location>
        <begin position="7"/>
        <end position="20"/>
    </location>
    <ligand>
        <name>ATP</name>
        <dbReference type="ChEBI" id="CHEBI:30616"/>
    </ligand>
</feature>
<dbReference type="GO" id="GO:0006400">
    <property type="term" value="P:tRNA modification"/>
    <property type="evidence" value="ECO:0007669"/>
    <property type="project" value="UniProtKB-UniRule"/>
</dbReference>
<keyword evidence="2" id="KW-0067">ATP-binding</keyword>